<proteinExistence type="predicted"/>
<sequence length="176" mass="19694">MSVNDHEVKQYLHGLFTIKDLGAAKYFLGIKLARSPEGMLVTQSKYISDSVQDMGLVQAKAKNTPLPTLKLSSDTGDPLTDPSRCRRLVGGFFTRLDASYAVQHLSLFLQWPCQAHWDAAVHLVKYLKSCHSTRLFFSFNNVSRLTAFFDADWAGCPETRRSLTGFCIFLNNAPVS</sequence>
<dbReference type="Pfam" id="PF07727">
    <property type="entry name" value="RVT_2"/>
    <property type="match status" value="1"/>
</dbReference>
<reference evidence="3" key="1">
    <citation type="submission" date="2025-08" db="UniProtKB">
        <authorList>
            <consortium name="RefSeq"/>
        </authorList>
    </citation>
    <scope>IDENTIFICATION</scope>
</reference>
<dbReference type="PANTHER" id="PTHR11439:SF470">
    <property type="entry name" value="CYSTEINE-RICH RLK (RECEPTOR-LIKE PROTEIN KINASE) 8"/>
    <property type="match status" value="1"/>
</dbReference>
<accession>A0A8M8V9Y0</accession>
<feature type="domain" description="Reverse transcriptase Ty1/copia-type" evidence="1">
    <location>
        <begin position="7"/>
        <end position="66"/>
    </location>
</feature>
<organism evidence="2 3">
    <name type="scientific">Sesamum indicum</name>
    <name type="common">Oriental sesame</name>
    <name type="synonym">Sesamum orientale</name>
    <dbReference type="NCBI Taxonomy" id="4182"/>
    <lineage>
        <taxon>Eukaryota</taxon>
        <taxon>Viridiplantae</taxon>
        <taxon>Streptophyta</taxon>
        <taxon>Embryophyta</taxon>
        <taxon>Tracheophyta</taxon>
        <taxon>Spermatophyta</taxon>
        <taxon>Magnoliopsida</taxon>
        <taxon>eudicotyledons</taxon>
        <taxon>Gunneridae</taxon>
        <taxon>Pentapetalae</taxon>
        <taxon>asterids</taxon>
        <taxon>lamiids</taxon>
        <taxon>Lamiales</taxon>
        <taxon>Pedaliaceae</taxon>
        <taxon>Sesamum</taxon>
    </lineage>
</organism>
<gene>
    <name evidence="3" type="primary">LOC110012699</name>
</gene>
<evidence type="ECO:0000313" key="2">
    <source>
        <dbReference type="Proteomes" id="UP000504604"/>
    </source>
</evidence>
<dbReference type="OrthoDB" id="128382at2759"/>
<name>A0A8M8V9Y0_SESIN</name>
<keyword evidence="2" id="KW-1185">Reference proteome</keyword>
<dbReference type="KEGG" id="sind:110012699"/>
<dbReference type="GeneID" id="110012699"/>
<evidence type="ECO:0000259" key="1">
    <source>
        <dbReference type="Pfam" id="PF07727"/>
    </source>
</evidence>
<dbReference type="AlphaFoldDB" id="A0A8M8V9Y0"/>
<evidence type="ECO:0000313" key="3">
    <source>
        <dbReference type="RefSeq" id="XP_020552911.1"/>
    </source>
</evidence>
<dbReference type="Proteomes" id="UP000504604">
    <property type="component" value="Linkage group LG10"/>
</dbReference>
<protein>
    <submittedName>
        <fullName evidence="3">Uncharacterized protein LOC110012699</fullName>
    </submittedName>
</protein>
<dbReference type="InterPro" id="IPR013103">
    <property type="entry name" value="RVT_2"/>
</dbReference>
<dbReference type="PANTHER" id="PTHR11439">
    <property type="entry name" value="GAG-POL-RELATED RETROTRANSPOSON"/>
    <property type="match status" value="1"/>
</dbReference>
<dbReference type="RefSeq" id="XP_020552911.1">
    <property type="nucleotide sequence ID" value="XM_020697252.1"/>
</dbReference>